<name>A0A9D5D501_9LILI</name>
<evidence type="ECO:0008006" key="7">
    <source>
        <dbReference type="Google" id="ProtNLM"/>
    </source>
</evidence>
<evidence type="ECO:0000256" key="1">
    <source>
        <dbReference type="ARBA" id="ARBA00023054"/>
    </source>
</evidence>
<evidence type="ECO:0000313" key="6">
    <source>
        <dbReference type="Proteomes" id="UP001085076"/>
    </source>
</evidence>
<feature type="coiled-coil region" evidence="2">
    <location>
        <begin position="160"/>
        <end position="187"/>
    </location>
</feature>
<keyword evidence="4" id="KW-0812">Transmembrane</keyword>
<dbReference type="PANTHER" id="PTHR31342:SF4">
    <property type="entry name" value="ACTIN BINDING PROTEIN FAMILY"/>
    <property type="match status" value="1"/>
</dbReference>
<keyword evidence="1 2" id="KW-0175">Coiled coil</keyword>
<evidence type="ECO:0000256" key="2">
    <source>
        <dbReference type="SAM" id="Coils"/>
    </source>
</evidence>
<dbReference type="GO" id="GO:0055028">
    <property type="term" value="C:cortical microtubule"/>
    <property type="evidence" value="ECO:0007669"/>
    <property type="project" value="TreeGrafter"/>
</dbReference>
<dbReference type="PANTHER" id="PTHR31342">
    <property type="entry name" value="PROTEIN CHUP1, CHLOROPLASTIC"/>
    <property type="match status" value="1"/>
</dbReference>
<dbReference type="OrthoDB" id="1870283at2759"/>
<keyword evidence="4" id="KW-0472">Membrane</keyword>
<keyword evidence="6" id="KW-1185">Reference proteome</keyword>
<dbReference type="GO" id="GO:0072699">
    <property type="term" value="P:protein localization to cortical microtubule cytoskeleton"/>
    <property type="evidence" value="ECO:0007669"/>
    <property type="project" value="TreeGrafter"/>
</dbReference>
<reference evidence="5" key="2">
    <citation type="journal article" date="2022" name="Hortic Res">
        <title>The genome of Dioscorea zingiberensis sheds light on the biosynthesis, origin and evolution of the medicinally important diosgenin saponins.</title>
        <authorList>
            <person name="Li Y."/>
            <person name="Tan C."/>
            <person name="Li Z."/>
            <person name="Guo J."/>
            <person name="Li S."/>
            <person name="Chen X."/>
            <person name="Wang C."/>
            <person name="Dai X."/>
            <person name="Yang H."/>
            <person name="Song W."/>
            <person name="Hou L."/>
            <person name="Xu J."/>
            <person name="Tong Z."/>
            <person name="Xu A."/>
            <person name="Yuan X."/>
            <person name="Wang W."/>
            <person name="Yang Q."/>
            <person name="Chen L."/>
            <person name="Sun Z."/>
            <person name="Wang K."/>
            <person name="Pan B."/>
            <person name="Chen J."/>
            <person name="Bao Y."/>
            <person name="Liu F."/>
            <person name="Qi X."/>
            <person name="Gang D.R."/>
            <person name="Wen J."/>
            <person name="Li J."/>
        </authorList>
    </citation>
    <scope>NUCLEOTIDE SEQUENCE</scope>
    <source>
        <strain evidence="5">Dzin_1.0</strain>
    </source>
</reference>
<dbReference type="InterPro" id="IPR040265">
    <property type="entry name" value="CHUP1/IPGA1-like"/>
</dbReference>
<organism evidence="5 6">
    <name type="scientific">Dioscorea zingiberensis</name>
    <dbReference type="NCBI Taxonomy" id="325984"/>
    <lineage>
        <taxon>Eukaryota</taxon>
        <taxon>Viridiplantae</taxon>
        <taxon>Streptophyta</taxon>
        <taxon>Embryophyta</taxon>
        <taxon>Tracheophyta</taxon>
        <taxon>Spermatophyta</taxon>
        <taxon>Magnoliopsida</taxon>
        <taxon>Liliopsida</taxon>
        <taxon>Dioscoreales</taxon>
        <taxon>Dioscoreaceae</taxon>
        <taxon>Dioscorea</taxon>
    </lineage>
</organism>
<feature type="coiled-coil region" evidence="2">
    <location>
        <begin position="215"/>
        <end position="326"/>
    </location>
</feature>
<keyword evidence="4" id="KW-1133">Transmembrane helix</keyword>
<evidence type="ECO:0000313" key="5">
    <source>
        <dbReference type="EMBL" id="KAJ0985520.1"/>
    </source>
</evidence>
<dbReference type="Proteomes" id="UP001085076">
    <property type="component" value="Miscellaneous, Linkage group lg01"/>
</dbReference>
<dbReference type="EMBL" id="JAGGNH010000001">
    <property type="protein sequence ID" value="KAJ0985520.1"/>
    <property type="molecule type" value="Genomic_DNA"/>
</dbReference>
<comment type="caution">
    <text evidence="5">The sequence shown here is derived from an EMBL/GenBank/DDBJ whole genome shotgun (WGS) entry which is preliminary data.</text>
</comment>
<evidence type="ECO:0000256" key="4">
    <source>
        <dbReference type="SAM" id="Phobius"/>
    </source>
</evidence>
<reference evidence="5" key="1">
    <citation type="submission" date="2021-03" db="EMBL/GenBank/DDBJ databases">
        <authorList>
            <person name="Li Z."/>
            <person name="Yang C."/>
        </authorList>
    </citation>
    <scope>NUCLEOTIDE SEQUENCE</scope>
    <source>
        <strain evidence="5">Dzin_1.0</strain>
        <tissue evidence="5">Leaf</tissue>
    </source>
</reference>
<gene>
    <name evidence="5" type="ORF">J5N97_003876</name>
</gene>
<accession>A0A9D5D501</accession>
<protein>
    <recommendedName>
        <fullName evidence="7">Protein CHUP1, chloroplastic</fullName>
    </recommendedName>
</protein>
<proteinExistence type="predicted"/>
<feature type="transmembrane region" description="Helical" evidence="4">
    <location>
        <begin position="38"/>
        <end position="59"/>
    </location>
</feature>
<feature type="region of interest" description="Disordered" evidence="3">
    <location>
        <begin position="614"/>
        <end position="636"/>
    </location>
</feature>
<sequence>MESSKEEEMPSSSSSSNLHRSSGMEAWLVRGKRDMQPLMLKLGLGLALSVAGYLFSQFWPRRRRRRRSSSPAAGVGGLKDEIFASKSGEEEARMFKCTSMATTAVVSLLPDKKSCEDDEGFLLPEFNELVTEEFETTQKEDHSGNSPVNQTLKSSECEDYLALKQEIDDLRNLVNSYKGRERELETQLIEYYGLKEQNAAVGELQNRLKISTVEAKLLSLKIESLQDENKKLREELSDYLRVMNELKAAEAKINMLERTLRSDREVAKEKIAELLKRVTMLQERELEDGGNDPEIEKRLKGLEDEVADLRKVNSLLAQEKSDLEKRLESSQMLYSSSQYTLEEVTEKLNKEIEQLQIDRCADVEELVYLKWINACLRYELRNYQPSPGKTVARDLSKCLSPKSEEKAKQLILEYGNAGIHDTNTSLLDVDSDCCSSSQTSTSECDDTLIDVSLTTKTRLPGKSKFFSKLKKLVLGNENHENKVASVDRSPTSCANSVRRGSVSICSLDDLFRRDSYDSISSCITAEHSDGSQLTWMESHAEEKHQKKAVRVSSDVSNMRRLDLERLRERCKSDVGASYVFNQMTPEDNSSIDSTSLLNHEENEIPEKTKLKKLAKALKSSHGKSKSSRRAASLSFI</sequence>
<evidence type="ECO:0000256" key="3">
    <source>
        <dbReference type="SAM" id="MobiDB-lite"/>
    </source>
</evidence>
<feature type="compositionally biased region" description="Basic residues" evidence="3">
    <location>
        <begin position="614"/>
        <end position="628"/>
    </location>
</feature>
<dbReference type="AlphaFoldDB" id="A0A9D5D501"/>